<evidence type="ECO:0000256" key="1">
    <source>
        <dbReference type="SAM" id="MobiDB-lite"/>
    </source>
</evidence>
<accession>K9ED43</accession>
<keyword evidence="3" id="KW-1185">Reference proteome</keyword>
<dbReference type="eggNOG" id="ENOG50334FC">
    <property type="taxonomic scope" value="Bacteria"/>
</dbReference>
<protein>
    <recommendedName>
        <fullName evidence="4">RAMA domain-containing protein</fullName>
    </recommendedName>
</protein>
<proteinExistence type="predicted"/>
<evidence type="ECO:0008006" key="4">
    <source>
        <dbReference type="Google" id="ProtNLM"/>
    </source>
</evidence>
<dbReference type="STRING" id="202789.GCA_001457435_01181"/>
<dbReference type="Proteomes" id="UP000009888">
    <property type="component" value="Unassembled WGS sequence"/>
</dbReference>
<name>K9ED43_9ACTO</name>
<feature type="compositionally biased region" description="Basic and acidic residues" evidence="1">
    <location>
        <begin position="80"/>
        <end position="89"/>
    </location>
</feature>
<feature type="compositionally biased region" description="Low complexity" evidence="1">
    <location>
        <begin position="242"/>
        <end position="256"/>
    </location>
</feature>
<organism evidence="2 3">
    <name type="scientific">Actinobaculum massiliense ACS-171-V-Col2</name>
    <dbReference type="NCBI Taxonomy" id="883066"/>
    <lineage>
        <taxon>Bacteria</taxon>
        <taxon>Bacillati</taxon>
        <taxon>Actinomycetota</taxon>
        <taxon>Actinomycetes</taxon>
        <taxon>Actinomycetales</taxon>
        <taxon>Actinomycetaceae</taxon>
        <taxon>Actinobaculum</taxon>
    </lineage>
</organism>
<feature type="region of interest" description="Disordered" evidence="1">
    <location>
        <begin position="228"/>
        <end position="388"/>
    </location>
</feature>
<feature type="region of interest" description="Disordered" evidence="1">
    <location>
        <begin position="51"/>
        <end position="90"/>
    </location>
</feature>
<evidence type="ECO:0000313" key="2">
    <source>
        <dbReference type="EMBL" id="EKU95179.1"/>
    </source>
</evidence>
<dbReference type="EMBL" id="AGWL01000005">
    <property type="protein sequence ID" value="EKU95179.1"/>
    <property type="molecule type" value="Genomic_DNA"/>
</dbReference>
<feature type="compositionally biased region" description="Low complexity" evidence="1">
    <location>
        <begin position="267"/>
        <end position="283"/>
    </location>
</feature>
<dbReference type="HOGENOM" id="CLU_571905_0_0_11"/>
<feature type="compositionally biased region" description="Low complexity" evidence="1">
    <location>
        <begin position="318"/>
        <end position="333"/>
    </location>
</feature>
<gene>
    <name evidence="2" type="ORF">HMPREF9233_00940</name>
</gene>
<dbReference type="PATRIC" id="fig|883066.3.peg.979"/>
<evidence type="ECO:0000313" key="3">
    <source>
        <dbReference type="Proteomes" id="UP000009888"/>
    </source>
</evidence>
<dbReference type="AlphaFoldDB" id="K9ED43"/>
<sequence length="491" mass="51603">MAVFSLENGDLRPAAPHQDIPRELAETILRSLRENATDIIRTPLFPVAWVSEPDTPGPDISARDASEKRSPRRGRRRHFGREAETEARPAAKSTLVGLDAAGKVCTVAVLADLSAVSLMEALTASGRHSRFDRQEILRLYSGTETDFTREWDAFRAMNPPVAQAGPRLTVITLNVAPNARNAVTALAGGGVSVLHASVFESAGSTLLSVEEINDLASRGALTAPAPVRAVSGPKADAPHGATPPYAAQPPRAAQSPHDVSKRHPESAAHAPAHRGPAGHHAPASQSTSASQGAPAAQNVPEPQKTPAAQNVPEPQKNPAVPSTSTPLSSPAAPIRNSAAKAPVPNKPDVANKAEAPSSPAGEKPKAQQARGADSISPSRTKRRAGHAALAEGPIAAEFGIFTPVSKRNASDPTSIARLAQIARSGPVEVRWVFRRRGVDARGRVEWPGVLRVEGHGNFTDPTAAAEVIGGVENANGWELWRTIDGRRLGDL</sequence>
<feature type="compositionally biased region" description="Basic residues" evidence="1">
    <location>
        <begin position="70"/>
        <end position="79"/>
    </location>
</feature>
<reference evidence="2 3" key="1">
    <citation type="submission" date="2012-09" db="EMBL/GenBank/DDBJ databases">
        <title>The Genome Sequence of Actinobaculum massiliae ACS-171-V-COL2.</title>
        <authorList>
            <consortium name="The Broad Institute Genome Sequencing Platform"/>
            <person name="Earl A."/>
            <person name="Ward D."/>
            <person name="Feldgarden M."/>
            <person name="Gevers D."/>
            <person name="Saerens B."/>
            <person name="Vaneechoutte M."/>
            <person name="Walker B."/>
            <person name="Young S.K."/>
            <person name="Zeng Q."/>
            <person name="Gargeya S."/>
            <person name="Fitzgerald M."/>
            <person name="Haas B."/>
            <person name="Abouelleil A."/>
            <person name="Alvarado L."/>
            <person name="Arachchi H.M."/>
            <person name="Berlin A."/>
            <person name="Chapman S.B."/>
            <person name="Goldberg J."/>
            <person name="Griggs A."/>
            <person name="Gujja S."/>
            <person name="Hansen M."/>
            <person name="Howarth C."/>
            <person name="Imamovic A."/>
            <person name="Larimer J."/>
            <person name="McCowen C."/>
            <person name="Montmayeur A."/>
            <person name="Murphy C."/>
            <person name="Neiman D."/>
            <person name="Pearson M."/>
            <person name="Priest M."/>
            <person name="Roberts A."/>
            <person name="Saif S."/>
            <person name="Shea T."/>
            <person name="Sisk P."/>
            <person name="Sykes S."/>
            <person name="Wortman J."/>
            <person name="Nusbaum C."/>
            <person name="Birren B."/>
        </authorList>
    </citation>
    <scope>NUCLEOTIDE SEQUENCE [LARGE SCALE GENOMIC DNA]</scope>
    <source>
        <strain evidence="3">ACS-171-V-Col2</strain>
    </source>
</reference>
<dbReference type="RefSeq" id="WP_007001146.1">
    <property type="nucleotide sequence ID" value="NZ_JH992955.1"/>
</dbReference>
<comment type="caution">
    <text evidence="2">The sequence shown here is derived from an EMBL/GenBank/DDBJ whole genome shotgun (WGS) entry which is preliminary data.</text>
</comment>